<evidence type="ECO:0008006" key="2">
    <source>
        <dbReference type="Google" id="ProtNLM"/>
    </source>
</evidence>
<feature type="non-terminal residue" evidence="1">
    <location>
        <position position="1"/>
    </location>
</feature>
<protein>
    <recommendedName>
        <fullName evidence="2">Phosphohistidine phosphatase SixA</fullName>
    </recommendedName>
</protein>
<dbReference type="AlphaFoldDB" id="X1HD23"/>
<dbReference type="Gene3D" id="3.40.50.1240">
    <property type="entry name" value="Phosphoglycerate mutase-like"/>
    <property type="match status" value="1"/>
</dbReference>
<comment type="caution">
    <text evidence="1">The sequence shown here is derived from an EMBL/GenBank/DDBJ whole genome shotgun (WGS) entry which is preliminary data.</text>
</comment>
<reference evidence="1" key="1">
    <citation type="journal article" date="2014" name="Front. Microbiol.">
        <title>High frequency of phylogenetically diverse reductive dehalogenase-homologous genes in deep subseafloor sedimentary metagenomes.</title>
        <authorList>
            <person name="Kawai M."/>
            <person name="Futagami T."/>
            <person name="Toyoda A."/>
            <person name="Takaki Y."/>
            <person name="Nishi S."/>
            <person name="Hori S."/>
            <person name="Arai W."/>
            <person name="Tsubouchi T."/>
            <person name="Morono Y."/>
            <person name="Uchiyama I."/>
            <person name="Ito T."/>
            <person name="Fujiyama A."/>
            <person name="Inagaki F."/>
            <person name="Takami H."/>
        </authorList>
    </citation>
    <scope>NUCLEOTIDE SEQUENCE</scope>
    <source>
        <strain evidence="1">Expedition CK06-06</strain>
    </source>
</reference>
<gene>
    <name evidence="1" type="ORF">S03H2_44973</name>
</gene>
<name>X1HD23_9ZZZZ</name>
<accession>X1HD23</accession>
<proteinExistence type="predicted"/>
<dbReference type="EMBL" id="BARU01028149">
    <property type="protein sequence ID" value="GAH67307.1"/>
    <property type="molecule type" value="Genomic_DNA"/>
</dbReference>
<dbReference type="InterPro" id="IPR029033">
    <property type="entry name" value="His_PPase_superfam"/>
</dbReference>
<sequence>AQIVAAVHGAAEVEPAECLAPPVDARAVASRLADLAGRGLQTVALIGHTPSLERCIGHLVAGRAVGMSLSKAGAACVDFPSEGSSEAPELLWLMRREQLAGLAGADDDP</sequence>
<evidence type="ECO:0000313" key="1">
    <source>
        <dbReference type="EMBL" id="GAH67307.1"/>
    </source>
</evidence>
<organism evidence="1">
    <name type="scientific">marine sediment metagenome</name>
    <dbReference type="NCBI Taxonomy" id="412755"/>
    <lineage>
        <taxon>unclassified sequences</taxon>
        <taxon>metagenomes</taxon>
        <taxon>ecological metagenomes</taxon>
    </lineage>
</organism>